<dbReference type="InterPro" id="IPR033764">
    <property type="entry name" value="Sdr_B"/>
</dbReference>
<dbReference type="Gene3D" id="2.60.40.10">
    <property type="entry name" value="Immunoglobulins"/>
    <property type="match status" value="1"/>
</dbReference>
<dbReference type="OrthoDB" id="276548at2"/>
<dbReference type="GO" id="GO:0005576">
    <property type="term" value="C:extracellular region"/>
    <property type="evidence" value="ECO:0007669"/>
    <property type="project" value="UniProtKB-SubCell"/>
</dbReference>
<comment type="subcellular location">
    <subcellularLocation>
        <location evidence="1">Secreted</location>
    </subcellularLocation>
</comment>
<evidence type="ECO:0000256" key="4">
    <source>
        <dbReference type="SAM" id="SignalP"/>
    </source>
</evidence>
<organism evidence="7 8">
    <name type="scientific">Lacipirellula limnantheis</name>
    <dbReference type="NCBI Taxonomy" id="2528024"/>
    <lineage>
        <taxon>Bacteria</taxon>
        <taxon>Pseudomonadati</taxon>
        <taxon>Planctomycetota</taxon>
        <taxon>Planctomycetia</taxon>
        <taxon>Pirellulales</taxon>
        <taxon>Lacipirellulaceae</taxon>
        <taxon>Lacipirellula</taxon>
    </lineage>
</organism>
<dbReference type="Pfam" id="PF17210">
    <property type="entry name" value="SdrD_B"/>
    <property type="match status" value="1"/>
</dbReference>
<evidence type="ECO:0000313" key="7">
    <source>
        <dbReference type="EMBL" id="QDT73000.1"/>
    </source>
</evidence>
<dbReference type="InterPro" id="IPR013783">
    <property type="entry name" value="Ig-like_fold"/>
</dbReference>
<dbReference type="RefSeq" id="WP_145432505.1">
    <property type="nucleotide sequence ID" value="NZ_CP036339.1"/>
</dbReference>
<protein>
    <submittedName>
        <fullName evidence="7">Serine-aspartate repeat-containing protein C</fullName>
    </submittedName>
</protein>
<evidence type="ECO:0000259" key="5">
    <source>
        <dbReference type="Pfam" id="PF07589"/>
    </source>
</evidence>
<evidence type="ECO:0000313" key="8">
    <source>
        <dbReference type="Proteomes" id="UP000317909"/>
    </source>
</evidence>
<evidence type="ECO:0000259" key="6">
    <source>
        <dbReference type="Pfam" id="PF17210"/>
    </source>
</evidence>
<evidence type="ECO:0000256" key="3">
    <source>
        <dbReference type="ARBA" id="ARBA00022729"/>
    </source>
</evidence>
<gene>
    <name evidence="7" type="primary">sdrC</name>
    <name evidence="7" type="ORF">I41_21880</name>
</gene>
<sequence precursor="true">MIHRHRPGRRALASSLAAFALAIATTSPLQAASSLSGYAYIDRNNDGQLAFADAAQPEWVLSGVEVKLYSMSGSTETLLSTTTTSSIGEYLFSGLSAGTYAIRQTQPVGYLDGIDTLGIIRNLNNNQVPAGANVGSVAADAFLNIALPADSRGNFYNFGERGLLPGHVSKRYLLGTAPPIVTAPDPEPASSVPEPSTAALLALGWFGLTAARRRSAR</sequence>
<keyword evidence="2" id="KW-0964">Secreted</keyword>
<feature type="domain" description="Ice-binding protein C-terminal" evidence="5">
    <location>
        <begin position="191"/>
        <end position="214"/>
    </location>
</feature>
<dbReference type="InterPro" id="IPR013424">
    <property type="entry name" value="Ice-binding_C"/>
</dbReference>
<dbReference type="KEGG" id="llh:I41_21880"/>
<reference evidence="7 8" key="1">
    <citation type="submission" date="2019-02" db="EMBL/GenBank/DDBJ databases">
        <title>Deep-cultivation of Planctomycetes and their phenomic and genomic characterization uncovers novel biology.</title>
        <authorList>
            <person name="Wiegand S."/>
            <person name="Jogler M."/>
            <person name="Boedeker C."/>
            <person name="Pinto D."/>
            <person name="Vollmers J."/>
            <person name="Rivas-Marin E."/>
            <person name="Kohn T."/>
            <person name="Peeters S.H."/>
            <person name="Heuer A."/>
            <person name="Rast P."/>
            <person name="Oberbeckmann S."/>
            <person name="Bunk B."/>
            <person name="Jeske O."/>
            <person name="Meyerdierks A."/>
            <person name="Storesund J.E."/>
            <person name="Kallscheuer N."/>
            <person name="Luecker S."/>
            <person name="Lage O.M."/>
            <person name="Pohl T."/>
            <person name="Merkel B.J."/>
            <person name="Hornburger P."/>
            <person name="Mueller R.-W."/>
            <person name="Bruemmer F."/>
            <person name="Labrenz M."/>
            <person name="Spormann A.M."/>
            <person name="Op den Camp H."/>
            <person name="Overmann J."/>
            <person name="Amann R."/>
            <person name="Jetten M.S.M."/>
            <person name="Mascher T."/>
            <person name="Medema M.H."/>
            <person name="Devos D.P."/>
            <person name="Kaster A.-K."/>
            <person name="Ovreas L."/>
            <person name="Rohde M."/>
            <person name="Galperin M.Y."/>
            <person name="Jogler C."/>
        </authorList>
    </citation>
    <scope>NUCLEOTIDE SEQUENCE [LARGE SCALE GENOMIC DNA]</scope>
    <source>
        <strain evidence="7 8">I41</strain>
    </source>
</reference>
<evidence type="ECO:0000256" key="1">
    <source>
        <dbReference type="ARBA" id="ARBA00004613"/>
    </source>
</evidence>
<accession>A0A517TXA0</accession>
<keyword evidence="8" id="KW-1185">Reference proteome</keyword>
<dbReference type="SUPFAM" id="SSF117074">
    <property type="entry name" value="Hypothetical protein PA1324"/>
    <property type="match status" value="1"/>
</dbReference>
<keyword evidence="3 4" id="KW-0732">Signal</keyword>
<dbReference type="AlphaFoldDB" id="A0A517TXA0"/>
<dbReference type="NCBIfam" id="TIGR02595">
    <property type="entry name" value="PEP_CTERM"/>
    <property type="match status" value="1"/>
</dbReference>
<feature type="signal peptide" evidence="4">
    <location>
        <begin position="1"/>
        <end position="31"/>
    </location>
</feature>
<name>A0A517TXA0_9BACT</name>
<dbReference type="Proteomes" id="UP000317909">
    <property type="component" value="Chromosome"/>
</dbReference>
<feature type="chain" id="PRO_5022194236" evidence="4">
    <location>
        <begin position="32"/>
        <end position="217"/>
    </location>
</feature>
<dbReference type="Pfam" id="PF07589">
    <property type="entry name" value="PEP-CTERM"/>
    <property type="match status" value="1"/>
</dbReference>
<proteinExistence type="predicted"/>
<feature type="domain" description="SD-repeat containing protein B" evidence="6">
    <location>
        <begin position="35"/>
        <end position="120"/>
    </location>
</feature>
<dbReference type="EMBL" id="CP036339">
    <property type="protein sequence ID" value="QDT73000.1"/>
    <property type="molecule type" value="Genomic_DNA"/>
</dbReference>
<evidence type="ECO:0000256" key="2">
    <source>
        <dbReference type="ARBA" id="ARBA00022525"/>
    </source>
</evidence>